<dbReference type="EMBL" id="JAUIZM010000005">
    <property type="protein sequence ID" value="KAK1385906.1"/>
    <property type="molecule type" value="Genomic_DNA"/>
</dbReference>
<evidence type="ECO:0000313" key="1">
    <source>
        <dbReference type="EMBL" id="KAK1385906.1"/>
    </source>
</evidence>
<reference evidence="1" key="1">
    <citation type="submission" date="2023-02" db="EMBL/GenBank/DDBJ databases">
        <title>Genome of toxic invasive species Heracleum sosnowskyi carries increased number of genes despite the absence of recent whole-genome duplications.</title>
        <authorList>
            <person name="Schelkunov M."/>
            <person name="Shtratnikova V."/>
            <person name="Makarenko M."/>
            <person name="Klepikova A."/>
            <person name="Omelchenko D."/>
            <person name="Novikova G."/>
            <person name="Obukhova E."/>
            <person name="Bogdanov V."/>
            <person name="Penin A."/>
            <person name="Logacheva M."/>
        </authorList>
    </citation>
    <scope>NUCLEOTIDE SEQUENCE</scope>
    <source>
        <strain evidence="1">Hsosn_3</strain>
        <tissue evidence="1">Leaf</tissue>
    </source>
</reference>
<keyword evidence="3" id="KW-1185">Reference proteome</keyword>
<dbReference type="EMBL" id="JAUIZM010000005">
    <property type="protein sequence ID" value="KAK1385907.1"/>
    <property type="molecule type" value="Genomic_DNA"/>
</dbReference>
<comment type="caution">
    <text evidence="1">The sequence shown here is derived from an EMBL/GenBank/DDBJ whole genome shotgun (WGS) entry which is preliminary data.</text>
</comment>
<accession>A0AAD8MUM2</accession>
<organism evidence="1 3">
    <name type="scientific">Heracleum sosnowskyi</name>
    <dbReference type="NCBI Taxonomy" id="360622"/>
    <lineage>
        <taxon>Eukaryota</taxon>
        <taxon>Viridiplantae</taxon>
        <taxon>Streptophyta</taxon>
        <taxon>Embryophyta</taxon>
        <taxon>Tracheophyta</taxon>
        <taxon>Spermatophyta</taxon>
        <taxon>Magnoliopsida</taxon>
        <taxon>eudicotyledons</taxon>
        <taxon>Gunneridae</taxon>
        <taxon>Pentapetalae</taxon>
        <taxon>asterids</taxon>
        <taxon>campanulids</taxon>
        <taxon>Apiales</taxon>
        <taxon>Apiaceae</taxon>
        <taxon>Apioideae</taxon>
        <taxon>apioid superclade</taxon>
        <taxon>Tordylieae</taxon>
        <taxon>Tordyliinae</taxon>
        <taxon>Heracleum</taxon>
    </lineage>
</organism>
<reference evidence="1" key="2">
    <citation type="submission" date="2023-05" db="EMBL/GenBank/DDBJ databases">
        <authorList>
            <person name="Schelkunov M.I."/>
        </authorList>
    </citation>
    <scope>NUCLEOTIDE SEQUENCE</scope>
    <source>
        <strain evidence="1">Hsosn_3</strain>
        <tissue evidence="1">Leaf</tissue>
    </source>
</reference>
<proteinExistence type="predicted"/>
<dbReference type="Proteomes" id="UP001237642">
    <property type="component" value="Unassembled WGS sequence"/>
</dbReference>
<evidence type="ECO:0000313" key="2">
    <source>
        <dbReference type="EMBL" id="KAK1385907.1"/>
    </source>
</evidence>
<name>A0AAD8MUM2_9APIA</name>
<evidence type="ECO:0000313" key="3">
    <source>
        <dbReference type="Proteomes" id="UP001237642"/>
    </source>
</evidence>
<sequence length="106" mass="11895">MISATDKVSSHHFHVRGKVPPYEHTRIKSAVSLAVTVLPLEAWQDLEDLTNTDIISVPVNAQTAPTIFEMLKLKTFKAYYRLGKENSGSLVKLDYAASKAEQYFLI</sequence>
<gene>
    <name evidence="1" type="ORF">POM88_023641</name>
    <name evidence="2" type="ORF">POM88_023642</name>
</gene>
<dbReference type="AlphaFoldDB" id="A0AAD8MUM2"/>
<protein>
    <submittedName>
        <fullName evidence="1">Uncharacterized protein</fullName>
    </submittedName>
</protein>